<evidence type="ECO:0000256" key="4">
    <source>
        <dbReference type="ARBA" id="ARBA00023239"/>
    </source>
</evidence>
<comment type="similarity">
    <text evidence="1">Belongs to the Gfa family.</text>
</comment>
<name>A0AAQ3MBT6_9PEZI</name>
<dbReference type="Gene3D" id="3.90.1590.10">
    <property type="entry name" value="glutathione-dependent formaldehyde- activating enzyme (gfa)"/>
    <property type="match status" value="1"/>
</dbReference>
<gene>
    <name evidence="6" type="ORF">R9X50_00767200</name>
</gene>
<keyword evidence="7" id="KW-1185">Reference proteome</keyword>
<keyword evidence="4" id="KW-0456">Lyase</keyword>
<organism evidence="6 7">
    <name type="scientific">Acrodontium crateriforme</name>
    <dbReference type="NCBI Taxonomy" id="150365"/>
    <lineage>
        <taxon>Eukaryota</taxon>
        <taxon>Fungi</taxon>
        <taxon>Dikarya</taxon>
        <taxon>Ascomycota</taxon>
        <taxon>Pezizomycotina</taxon>
        <taxon>Dothideomycetes</taxon>
        <taxon>Dothideomycetidae</taxon>
        <taxon>Mycosphaerellales</taxon>
        <taxon>Teratosphaeriaceae</taxon>
        <taxon>Acrodontium</taxon>
    </lineage>
</organism>
<dbReference type="Pfam" id="PF04828">
    <property type="entry name" value="GFA"/>
    <property type="match status" value="1"/>
</dbReference>
<dbReference type="SUPFAM" id="SSF51316">
    <property type="entry name" value="Mss4-like"/>
    <property type="match status" value="1"/>
</dbReference>
<keyword evidence="2" id="KW-0479">Metal-binding</keyword>
<dbReference type="InterPro" id="IPR006913">
    <property type="entry name" value="CENP-V/GFA"/>
</dbReference>
<evidence type="ECO:0000259" key="5">
    <source>
        <dbReference type="Pfam" id="PF04828"/>
    </source>
</evidence>
<proteinExistence type="inferred from homology"/>
<evidence type="ECO:0000256" key="3">
    <source>
        <dbReference type="ARBA" id="ARBA00022833"/>
    </source>
</evidence>
<dbReference type="Proteomes" id="UP001303373">
    <property type="component" value="Chromosome 13"/>
</dbReference>
<dbReference type="PANTHER" id="PTHR33337:SF40">
    <property type="entry name" value="CENP-V_GFA DOMAIN-CONTAINING PROTEIN-RELATED"/>
    <property type="match status" value="1"/>
</dbReference>
<keyword evidence="3" id="KW-0862">Zinc</keyword>
<evidence type="ECO:0000313" key="7">
    <source>
        <dbReference type="Proteomes" id="UP001303373"/>
    </source>
</evidence>
<protein>
    <recommendedName>
        <fullName evidence="5">CENP-V/GFA domain-containing protein</fullName>
    </recommendedName>
</protein>
<evidence type="ECO:0000313" key="6">
    <source>
        <dbReference type="EMBL" id="WPH04777.1"/>
    </source>
</evidence>
<dbReference type="EMBL" id="CP138592">
    <property type="protein sequence ID" value="WPH04777.1"/>
    <property type="molecule type" value="Genomic_DNA"/>
</dbReference>
<dbReference type="AlphaFoldDB" id="A0AAQ3MBT6"/>
<dbReference type="PANTHER" id="PTHR33337">
    <property type="entry name" value="GFA DOMAIN-CONTAINING PROTEIN"/>
    <property type="match status" value="1"/>
</dbReference>
<evidence type="ECO:0000256" key="2">
    <source>
        <dbReference type="ARBA" id="ARBA00022723"/>
    </source>
</evidence>
<evidence type="ECO:0000256" key="1">
    <source>
        <dbReference type="ARBA" id="ARBA00005495"/>
    </source>
</evidence>
<dbReference type="GO" id="GO:0016846">
    <property type="term" value="F:carbon-sulfur lyase activity"/>
    <property type="evidence" value="ECO:0007669"/>
    <property type="project" value="InterPro"/>
</dbReference>
<reference evidence="6 7" key="1">
    <citation type="submission" date="2023-11" db="EMBL/GenBank/DDBJ databases">
        <title>An acidophilic fungus is an integral part of prey digestion in a carnivorous sundew plant.</title>
        <authorList>
            <person name="Tsai I.J."/>
        </authorList>
    </citation>
    <scope>NUCLEOTIDE SEQUENCE [LARGE SCALE GENOMIC DNA]</scope>
    <source>
        <strain evidence="6">169a</strain>
    </source>
</reference>
<dbReference type="InterPro" id="IPR011057">
    <property type="entry name" value="Mss4-like_sf"/>
</dbReference>
<accession>A0AAQ3MBT6</accession>
<dbReference type="GO" id="GO:0046872">
    <property type="term" value="F:metal ion binding"/>
    <property type="evidence" value="ECO:0007669"/>
    <property type="project" value="UniProtKB-KW"/>
</dbReference>
<sequence length="124" mass="13084">MADKVTKGSCNCGEFTYQYTGEPLSIAMCFCKPCQKTAGPNGSVNIIVPNDASGKSVHCNFCVTCHTYVTVNVDAMEGVTVIKSGTIDGDVLGTPPGAEIYTRSRPAWCESKEGRAEFTGAFAA</sequence>
<feature type="domain" description="CENP-V/GFA" evidence="5">
    <location>
        <begin position="6"/>
        <end position="51"/>
    </location>
</feature>